<dbReference type="AlphaFoldDB" id="A0A366QTL0"/>
<name>A0A366QTL0_9HYPO</name>
<sequence>METSLATVTALVAASAPTAMAADWKCNGSWNDGGLKRLSFKFQGYCEDRSGQCFLSAIRGKSVTVHNWQAWKTDDNGWWQVDLSTTAGLAWQVNNAIEEVTGSWRGCWPNQ</sequence>
<keyword evidence="1" id="KW-0732">Signal</keyword>
<comment type="caution">
    <text evidence="2">The sequence shown here is derived from an EMBL/GenBank/DDBJ whole genome shotgun (WGS) entry which is preliminary data.</text>
</comment>
<evidence type="ECO:0000313" key="3">
    <source>
        <dbReference type="Proteomes" id="UP000253153"/>
    </source>
</evidence>
<dbReference type="Proteomes" id="UP000253153">
    <property type="component" value="Unassembled WGS sequence"/>
</dbReference>
<evidence type="ECO:0000256" key="1">
    <source>
        <dbReference type="SAM" id="SignalP"/>
    </source>
</evidence>
<accession>A0A366QTL0</accession>
<organism evidence="2 3">
    <name type="scientific">Fusarium coffeatum</name>
    <dbReference type="NCBI Taxonomy" id="231269"/>
    <lineage>
        <taxon>Eukaryota</taxon>
        <taxon>Fungi</taxon>
        <taxon>Dikarya</taxon>
        <taxon>Ascomycota</taxon>
        <taxon>Pezizomycotina</taxon>
        <taxon>Sordariomycetes</taxon>
        <taxon>Hypocreomycetidae</taxon>
        <taxon>Hypocreales</taxon>
        <taxon>Nectriaceae</taxon>
        <taxon>Fusarium</taxon>
        <taxon>Fusarium incarnatum-equiseti species complex</taxon>
    </lineage>
</organism>
<evidence type="ECO:0008006" key="4">
    <source>
        <dbReference type="Google" id="ProtNLM"/>
    </source>
</evidence>
<proteinExistence type="predicted"/>
<keyword evidence="3" id="KW-1185">Reference proteome</keyword>
<reference evidence="2 3" key="1">
    <citation type="submission" date="2018-06" db="EMBL/GenBank/DDBJ databases">
        <title>Fusarium incarnatum-equiseti species complex species 28.</title>
        <authorList>
            <person name="Gardiner D.M."/>
        </authorList>
    </citation>
    <scope>NUCLEOTIDE SEQUENCE [LARGE SCALE GENOMIC DNA]</scope>
    <source>
        <strain evidence="2 3">FIESC_28</strain>
    </source>
</reference>
<dbReference type="GeneID" id="41999727"/>
<dbReference type="OrthoDB" id="5152241at2759"/>
<protein>
    <recommendedName>
        <fullName evidence="4">Cyanovirin-N domain-containing protein</fullName>
    </recommendedName>
</protein>
<gene>
    <name evidence="2" type="ORF">FIESC28_10298</name>
</gene>
<dbReference type="RefSeq" id="XP_031011517.1">
    <property type="nucleotide sequence ID" value="XM_031164431.1"/>
</dbReference>
<feature type="chain" id="PRO_5017074085" description="Cyanovirin-N domain-containing protein" evidence="1">
    <location>
        <begin position="22"/>
        <end position="111"/>
    </location>
</feature>
<dbReference type="EMBL" id="QKXC01000290">
    <property type="protein sequence ID" value="RBR08264.1"/>
    <property type="molecule type" value="Genomic_DNA"/>
</dbReference>
<evidence type="ECO:0000313" key="2">
    <source>
        <dbReference type="EMBL" id="RBR08264.1"/>
    </source>
</evidence>
<feature type="signal peptide" evidence="1">
    <location>
        <begin position="1"/>
        <end position="21"/>
    </location>
</feature>